<dbReference type="InterPro" id="IPR009057">
    <property type="entry name" value="Homeodomain-like_sf"/>
</dbReference>
<proteinExistence type="predicted"/>
<dbReference type="Gene3D" id="3.40.50.880">
    <property type="match status" value="1"/>
</dbReference>
<keyword evidence="5" id="KW-1185">Reference proteome</keyword>
<accession>A0ABS8WC51</accession>
<dbReference type="RefSeq" id="WP_233054251.1">
    <property type="nucleotide sequence ID" value="NZ_JAIMJA010000022.1"/>
</dbReference>
<keyword evidence="2" id="KW-0804">Transcription</keyword>
<evidence type="ECO:0000259" key="3">
    <source>
        <dbReference type="PROSITE" id="PS01124"/>
    </source>
</evidence>
<dbReference type="SMART" id="SM00342">
    <property type="entry name" value="HTH_ARAC"/>
    <property type="match status" value="1"/>
</dbReference>
<dbReference type="InterPro" id="IPR029062">
    <property type="entry name" value="Class_I_gatase-like"/>
</dbReference>
<evidence type="ECO:0000256" key="1">
    <source>
        <dbReference type="ARBA" id="ARBA00023015"/>
    </source>
</evidence>
<dbReference type="Pfam" id="PF12833">
    <property type="entry name" value="HTH_18"/>
    <property type="match status" value="1"/>
</dbReference>
<name>A0ABS8WC51_9GAMM</name>
<gene>
    <name evidence="4" type="ORF">K6Y31_17655</name>
</gene>
<dbReference type="SUPFAM" id="SSF52317">
    <property type="entry name" value="Class I glutamine amidotransferase-like"/>
    <property type="match status" value="1"/>
</dbReference>
<reference evidence="4 5" key="1">
    <citation type="journal article" date="2022" name="Environ. Microbiol. Rep.">
        <title>Eco-phylogenetic analyses reveal divergent evolution of vitamin B12 metabolism in the marine bacterial family 'Psychromonadaceae'.</title>
        <authorList>
            <person name="Jin X."/>
            <person name="Yang Y."/>
            <person name="Cao H."/>
            <person name="Gao B."/>
            <person name="Zhao Z."/>
        </authorList>
    </citation>
    <scope>NUCLEOTIDE SEQUENCE [LARGE SCALE GENOMIC DNA]</scope>
    <source>
        <strain evidence="4 5">MKS20</strain>
    </source>
</reference>
<protein>
    <submittedName>
        <fullName evidence="4">Helix-turn-helix domain-containing protein</fullName>
    </submittedName>
</protein>
<organism evidence="4 5">
    <name type="scientific">Motilimonas cestriensis</name>
    <dbReference type="NCBI Taxonomy" id="2742685"/>
    <lineage>
        <taxon>Bacteria</taxon>
        <taxon>Pseudomonadati</taxon>
        <taxon>Pseudomonadota</taxon>
        <taxon>Gammaproteobacteria</taxon>
        <taxon>Alteromonadales</taxon>
        <taxon>Alteromonadales genera incertae sedis</taxon>
        <taxon>Motilimonas</taxon>
    </lineage>
</organism>
<dbReference type="PROSITE" id="PS01124">
    <property type="entry name" value="HTH_ARAC_FAMILY_2"/>
    <property type="match status" value="1"/>
</dbReference>
<dbReference type="InterPro" id="IPR018060">
    <property type="entry name" value="HTH_AraC"/>
</dbReference>
<evidence type="ECO:0000256" key="2">
    <source>
        <dbReference type="ARBA" id="ARBA00023163"/>
    </source>
</evidence>
<dbReference type="Proteomes" id="UP001201273">
    <property type="component" value="Unassembled WGS sequence"/>
</dbReference>
<comment type="caution">
    <text evidence="4">The sequence shown here is derived from an EMBL/GenBank/DDBJ whole genome shotgun (WGS) entry which is preliminary data.</text>
</comment>
<evidence type="ECO:0000313" key="4">
    <source>
        <dbReference type="EMBL" id="MCE2596617.1"/>
    </source>
</evidence>
<dbReference type="PANTHER" id="PTHR43130">
    <property type="entry name" value="ARAC-FAMILY TRANSCRIPTIONAL REGULATOR"/>
    <property type="match status" value="1"/>
</dbReference>
<keyword evidence="1" id="KW-0805">Transcription regulation</keyword>
<dbReference type="SUPFAM" id="SSF46689">
    <property type="entry name" value="Homeodomain-like"/>
    <property type="match status" value="2"/>
</dbReference>
<feature type="domain" description="HTH araC/xylS-type" evidence="3">
    <location>
        <begin position="210"/>
        <end position="312"/>
    </location>
</feature>
<dbReference type="Gene3D" id="1.10.10.60">
    <property type="entry name" value="Homeodomain-like"/>
    <property type="match status" value="1"/>
</dbReference>
<dbReference type="PANTHER" id="PTHR43130:SF3">
    <property type="entry name" value="HTH-TYPE TRANSCRIPTIONAL REGULATOR RV1931C"/>
    <property type="match status" value="1"/>
</dbReference>
<evidence type="ECO:0000313" key="5">
    <source>
        <dbReference type="Proteomes" id="UP001201273"/>
    </source>
</evidence>
<dbReference type="EMBL" id="JAIMJA010000022">
    <property type="protein sequence ID" value="MCE2596617.1"/>
    <property type="molecule type" value="Genomic_DNA"/>
</dbReference>
<sequence length="320" mass="35895">MNVKPISVAVLDYQGCLTSAVFGLTEVFTLANRVLREQGMAIEFTSTPIKESALAAVLQADSEIEQYQVVIIPPSIDSQYYLAPAADTLLWLQRQYQQGSIMACACAGAFMLACAGITDHRPITTHWGLADLFAHYHPHTPVQAEKIIINHGDIISAGGMMAWLDLAFEIVATQTQLSVVRQLGKLLVVDTGSREQRYYAQFTPRLDHGDELIVLLQRHIQKHIGQPLSLTLLADLAALTQRTLIRRFNKATTLNPTEYIQRVRIQKTCEWLESSTQSFEWIAQQVGYEDAGACRKIFIRVMGLSPSEFRQRFSNKSDNR</sequence>
<dbReference type="InterPro" id="IPR002818">
    <property type="entry name" value="DJ-1/PfpI"/>
</dbReference>
<dbReference type="InterPro" id="IPR052158">
    <property type="entry name" value="INH-QAR"/>
</dbReference>
<dbReference type="Pfam" id="PF01965">
    <property type="entry name" value="DJ-1_PfpI"/>
    <property type="match status" value="1"/>
</dbReference>